<feature type="signal peptide" evidence="1">
    <location>
        <begin position="1"/>
        <end position="19"/>
    </location>
</feature>
<evidence type="ECO:0000313" key="2">
    <source>
        <dbReference type="EMBL" id="TSJ45063.1"/>
    </source>
</evidence>
<proteinExistence type="predicted"/>
<dbReference type="RefSeq" id="WP_144333182.1">
    <property type="nucleotide sequence ID" value="NZ_VLPL01000004.1"/>
</dbReference>
<reference evidence="2 3" key="1">
    <citation type="submission" date="2019-07" db="EMBL/GenBank/DDBJ databases">
        <authorList>
            <person name="Huq M.A."/>
        </authorList>
    </citation>
    <scope>NUCLEOTIDE SEQUENCE [LARGE SCALE GENOMIC DNA]</scope>
    <source>
        <strain evidence="2 3">MAH-3</strain>
    </source>
</reference>
<protein>
    <submittedName>
        <fullName evidence="2">Uncharacterized protein</fullName>
    </submittedName>
</protein>
<dbReference type="EMBL" id="VLPL01000004">
    <property type="protein sequence ID" value="TSJ45063.1"/>
    <property type="molecule type" value="Genomic_DNA"/>
</dbReference>
<feature type="chain" id="PRO_5022073781" evidence="1">
    <location>
        <begin position="20"/>
        <end position="206"/>
    </location>
</feature>
<evidence type="ECO:0000256" key="1">
    <source>
        <dbReference type="SAM" id="SignalP"/>
    </source>
</evidence>
<dbReference type="OrthoDB" id="9827048at2"/>
<name>A0A556MYY7_9FLAO</name>
<keyword evidence="3" id="KW-1185">Reference proteome</keyword>
<sequence>MKTLYLLLCFSVSFGPIYAQTDYAVIASNRMIQKHHLPERIQKIAQIDPQRLQVLWDYFTESFSFNSSETGISVKELLNIQHFDIFEFEHLRQEDQTVQFVYRNSIVITLKSKAELTNLLQGYDLNSLVNELPERPFPAWTSYTFSESDFRAYKEQVWDWARDYPADYLQITADTGRLHIRFEEFKAMEETRRTQILTGLNYLIID</sequence>
<organism evidence="2 3">
    <name type="scientific">Fluviicola chungangensis</name>
    <dbReference type="NCBI Taxonomy" id="2597671"/>
    <lineage>
        <taxon>Bacteria</taxon>
        <taxon>Pseudomonadati</taxon>
        <taxon>Bacteroidota</taxon>
        <taxon>Flavobacteriia</taxon>
        <taxon>Flavobacteriales</taxon>
        <taxon>Crocinitomicaceae</taxon>
        <taxon>Fluviicola</taxon>
    </lineage>
</organism>
<evidence type="ECO:0000313" key="3">
    <source>
        <dbReference type="Proteomes" id="UP000316008"/>
    </source>
</evidence>
<dbReference type="AlphaFoldDB" id="A0A556MYY7"/>
<accession>A0A556MYY7</accession>
<keyword evidence="1" id="KW-0732">Signal</keyword>
<dbReference type="Proteomes" id="UP000316008">
    <property type="component" value="Unassembled WGS sequence"/>
</dbReference>
<gene>
    <name evidence="2" type="ORF">FO442_10745</name>
</gene>
<comment type="caution">
    <text evidence="2">The sequence shown here is derived from an EMBL/GenBank/DDBJ whole genome shotgun (WGS) entry which is preliminary data.</text>
</comment>